<dbReference type="EMBL" id="JACHIG010000011">
    <property type="protein sequence ID" value="MBB5034685.1"/>
    <property type="molecule type" value="Genomic_DNA"/>
</dbReference>
<keyword evidence="3" id="KW-1185">Reference proteome</keyword>
<comment type="caution">
    <text evidence="2">The sequence shown here is derived from an EMBL/GenBank/DDBJ whole genome shotgun (WGS) entry which is preliminary data.</text>
</comment>
<keyword evidence="1" id="KW-1133">Transmembrane helix</keyword>
<feature type="transmembrane region" description="Helical" evidence="1">
    <location>
        <begin position="67"/>
        <end position="86"/>
    </location>
</feature>
<protein>
    <submittedName>
        <fullName evidence="2">Uncharacterized protein</fullName>
    </submittedName>
</protein>
<keyword evidence="1" id="KW-0812">Transmembrane</keyword>
<keyword evidence="1" id="KW-0472">Membrane</keyword>
<sequence length="94" mass="10814">MNEAEPLSVHAVFNYAEAGLWFVIALVLAVRLRMGRPWRWLVPAAFGCFGVSDLIEVQTGAWWEPWWLFVLKAACVLVFLLAWLAFRRQGKRHG</sequence>
<reference evidence="2 3" key="1">
    <citation type="submission" date="2020-08" db="EMBL/GenBank/DDBJ databases">
        <title>Genomic Encyclopedia of Type Strains, Phase IV (KMG-IV): sequencing the most valuable type-strain genomes for metagenomic binning, comparative biology and taxonomic classification.</title>
        <authorList>
            <person name="Goeker M."/>
        </authorList>
    </citation>
    <scope>NUCLEOTIDE SEQUENCE [LARGE SCALE GENOMIC DNA]</scope>
    <source>
        <strain evidence="2 3">DSM 12252</strain>
    </source>
</reference>
<organism evidence="2 3">
    <name type="scientific">Prosthecobacter vanneervenii</name>
    <dbReference type="NCBI Taxonomy" id="48466"/>
    <lineage>
        <taxon>Bacteria</taxon>
        <taxon>Pseudomonadati</taxon>
        <taxon>Verrucomicrobiota</taxon>
        <taxon>Verrucomicrobiia</taxon>
        <taxon>Verrucomicrobiales</taxon>
        <taxon>Verrucomicrobiaceae</taxon>
        <taxon>Prosthecobacter</taxon>
    </lineage>
</organism>
<dbReference type="AlphaFoldDB" id="A0A7W8DM42"/>
<evidence type="ECO:0000256" key="1">
    <source>
        <dbReference type="SAM" id="Phobius"/>
    </source>
</evidence>
<name>A0A7W8DM42_9BACT</name>
<gene>
    <name evidence="2" type="ORF">HNQ65_004293</name>
</gene>
<proteinExistence type="predicted"/>
<evidence type="ECO:0000313" key="3">
    <source>
        <dbReference type="Proteomes" id="UP000590740"/>
    </source>
</evidence>
<feature type="transmembrane region" description="Helical" evidence="1">
    <location>
        <begin position="12"/>
        <end position="30"/>
    </location>
</feature>
<dbReference type="Proteomes" id="UP000590740">
    <property type="component" value="Unassembled WGS sequence"/>
</dbReference>
<feature type="transmembrane region" description="Helical" evidence="1">
    <location>
        <begin position="37"/>
        <end position="55"/>
    </location>
</feature>
<dbReference type="RefSeq" id="WP_184342737.1">
    <property type="nucleotide sequence ID" value="NZ_JACHIG010000011.1"/>
</dbReference>
<accession>A0A7W8DM42</accession>
<evidence type="ECO:0000313" key="2">
    <source>
        <dbReference type="EMBL" id="MBB5034685.1"/>
    </source>
</evidence>